<evidence type="ECO:0000256" key="1">
    <source>
        <dbReference type="SAM" id="MobiDB-lite"/>
    </source>
</evidence>
<feature type="region of interest" description="Disordered" evidence="1">
    <location>
        <begin position="474"/>
        <end position="495"/>
    </location>
</feature>
<dbReference type="EMBL" id="JAOYFC010000002">
    <property type="protein sequence ID" value="MCV6824516.1"/>
    <property type="molecule type" value="Genomic_DNA"/>
</dbReference>
<gene>
    <name evidence="4" type="ORF">OH136_08085</name>
</gene>
<dbReference type="RefSeq" id="WP_263953378.1">
    <property type="nucleotide sequence ID" value="NZ_JAOYFC010000002.1"/>
</dbReference>
<dbReference type="PANTHER" id="PTHR40940">
    <property type="entry name" value="PROTEIN BATD-RELATED"/>
    <property type="match status" value="1"/>
</dbReference>
<keyword evidence="2" id="KW-0472">Membrane</keyword>
<dbReference type="PANTHER" id="PTHR40940:SF1">
    <property type="entry name" value="PROTEIN BATD"/>
    <property type="match status" value="1"/>
</dbReference>
<proteinExistence type="predicted"/>
<dbReference type="InterPro" id="IPR025738">
    <property type="entry name" value="BatD"/>
</dbReference>
<feature type="compositionally biased region" description="Polar residues" evidence="1">
    <location>
        <begin position="69"/>
        <end position="88"/>
    </location>
</feature>
<evidence type="ECO:0000313" key="5">
    <source>
        <dbReference type="Proteomes" id="UP001208041"/>
    </source>
</evidence>
<feature type="compositionally biased region" description="Polar residues" evidence="1">
    <location>
        <begin position="22"/>
        <end position="61"/>
    </location>
</feature>
<sequence length="495" mass="53525">MIRILAILTALTVMLSAQVRAQESSDSTDPLNENGQATENTTDAVQSDTASDTTNALQTDAQPDAAVSKPQQSNPSTETESADQTSAEQGDEAQEPASKSPELRVELEETQAIVGQPLSLRVTILVPTWMVDPVVFPSLEMPDVMVRLPERSTSPVSERVDGETWSGVTRHYRIIPLAPGTYTLPPQELVISWADPDTNAPREDRITMEGVEFAGTIPQGAEGLSPFIAAESLELTQEYTGPDAPLSAGDSVERKVTAKVTGTPPMVLPTFIPDEQIVGIAQYPNEPVLTEHEDRGELSGTRVETTTYLAQSGGEGGAPEISISWYNLSTEAVETATLEGRSLAVDAPIASTEPARTPQQTIGLVAMIGAALVLVVMTVVVGWQRYKRHRTARRARYLASEDYAKDQVLQAIKHRNYSEVSKALWLWSERSDGQSVMRDPQINSALITLGNARYGGGQESDAAAWQSLQKAVQHHAKQRGRVEKTDALPPLNPVG</sequence>
<evidence type="ECO:0008006" key="6">
    <source>
        <dbReference type="Google" id="ProtNLM"/>
    </source>
</evidence>
<keyword evidence="3" id="KW-0732">Signal</keyword>
<feature type="signal peptide" evidence="3">
    <location>
        <begin position="1"/>
        <end position="21"/>
    </location>
</feature>
<evidence type="ECO:0000313" key="4">
    <source>
        <dbReference type="EMBL" id="MCV6824516.1"/>
    </source>
</evidence>
<dbReference type="AlphaFoldDB" id="A0AAE3LT52"/>
<protein>
    <recommendedName>
        <fullName evidence="6">Protein BatD</fullName>
    </recommendedName>
</protein>
<keyword evidence="2" id="KW-1133">Transmembrane helix</keyword>
<keyword evidence="2" id="KW-0812">Transmembrane</keyword>
<accession>A0AAE3LT52</accession>
<feature type="transmembrane region" description="Helical" evidence="2">
    <location>
        <begin position="362"/>
        <end position="383"/>
    </location>
</feature>
<dbReference type="Proteomes" id="UP001208041">
    <property type="component" value="Unassembled WGS sequence"/>
</dbReference>
<organism evidence="4 5">
    <name type="scientific">Halocynthiibacter halioticoli</name>
    <dbReference type="NCBI Taxonomy" id="2986804"/>
    <lineage>
        <taxon>Bacteria</taxon>
        <taxon>Pseudomonadati</taxon>
        <taxon>Pseudomonadota</taxon>
        <taxon>Alphaproteobacteria</taxon>
        <taxon>Rhodobacterales</taxon>
        <taxon>Paracoccaceae</taxon>
        <taxon>Halocynthiibacter</taxon>
    </lineage>
</organism>
<evidence type="ECO:0000256" key="2">
    <source>
        <dbReference type="SAM" id="Phobius"/>
    </source>
</evidence>
<name>A0AAE3LT52_9RHOB</name>
<reference evidence="4" key="1">
    <citation type="submission" date="2022-10" db="EMBL/GenBank/DDBJ databases">
        <authorList>
            <person name="Yue Y."/>
        </authorList>
    </citation>
    <scope>NUCLEOTIDE SEQUENCE</scope>
    <source>
        <strain evidence="4">Z654</strain>
    </source>
</reference>
<feature type="region of interest" description="Disordered" evidence="1">
    <location>
        <begin position="22"/>
        <end position="103"/>
    </location>
</feature>
<keyword evidence="5" id="KW-1185">Reference proteome</keyword>
<feature type="chain" id="PRO_5042282783" description="Protein BatD" evidence="3">
    <location>
        <begin position="22"/>
        <end position="495"/>
    </location>
</feature>
<comment type="caution">
    <text evidence="4">The sequence shown here is derived from an EMBL/GenBank/DDBJ whole genome shotgun (WGS) entry which is preliminary data.</text>
</comment>
<evidence type="ECO:0000256" key="3">
    <source>
        <dbReference type="SAM" id="SignalP"/>
    </source>
</evidence>